<keyword evidence="11" id="KW-1185">Reference proteome</keyword>
<evidence type="ECO:0000256" key="4">
    <source>
        <dbReference type="ARBA" id="ARBA00022824"/>
    </source>
</evidence>
<evidence type="ECO:0000256" key="9">
    <source>
        <dbReference type="RuleBase" id="RU368073"/>
    </source>
</evidence>
<evidence type="ECO:0000256" key="8">
    <source>
        <dbReference type="ARBA" id="ARBA00023136"/>
    </source>
</evidence>
<dbReference type="RefSeq" id="XP_041197239.1">
    <property type="nucleotide sequence ID" value="XM_041344163.1"/>
</dbReference>
<sequence>MYFLFAPLAHHEQFAGVIPVTVLKHHFNVSNSYVIYKLRLIIFPWHHKPWARKIRRRDWSQSGSLLATISIIVIYTYYVCWAQPYKPSYLSMRSLQTPYPYCVPSAHWSFPTRLPL</sequence>
<comment type="caution">
    <text evidence="9">Lacks conserved residue(s) required for the propagation of feature annotation.</text>
</comment>
<evidence type="ECO:0000313" key="11">
    <source>
        <dbReference type="Proteomes" id="UP000807769"/>
    </source>
</evidence>
<keyword evidence="4 9" id="KW-0256">Endoplasmic reticulum</keyword>
<organism evidence="10 11">
    <name type="scientific">Suillus subaureus</name>
    <dbReference type="NCBI Taxonomy" id="48587"/>
    <lineage>
        <taxon>Eukaryota</taxon>
        <taxon>Fungi</taxon>
        <taxon>Dikarya</taxon>
        <taxon>Basidiomycota</taxon>
        <taxon>Agaricomycotina</taxon>
        <taxon>Agaricomycetes</taxon>
        <taxon>Agaricomycetidae</taxon>
        <taxon>Boletales</taxon>
        <taxon>Suillineae</taxon>
        <taxon>Suillaceae</taxon>
        <taxon>Suillus</taxon>
    </lineage>
</organism>
<evidence type="ECO:0000256" key="2">
    <source>
        <dbReference type="ARBA" id="ARBA00022448"/>
    </source>
</evidence>
<keyword evidence="7 9" id="KW-0333">Golgi apparatus</keyword>
<evidence type="ECO:0000256" key="1">
    <source>
        <dbReference type="ARBA" id="ARBA00009727"/>
    </source>
</evidence>
<evidence type="ECO:0000256" key="7">
    <source>
        <dbReference type="ARBA" id="ARBA00023034"/>
    </source>
</evidence>
<dbReference type="AlphaFoldDB" id="A0A9P7EIH7"/>
<comment type="similarity">
    <text evidence="1 9">Belongs to the YIF1 family.</text>
</comment>
<dbReference type="OrthoDB" id="337750at2759"/>
<keyword evidence="8 9" id="KW-0472">Membrane</keyword>
<keyword evidence="5 9" id="KW-0653">Protein transport</keyword>
<dbReference type="InterPro" id="IPR005578">
    <property type="entry name" value="Yif1_fam"/>
</dbReference>
<dbReference type="GO" id="GO:0000139">
    <property type="term" value="C:Golgi membrane"/>
    <property type="evidence" value="ECO:0007669"/>
    <property type="project" value="UniProtKB-SubCell"/>
</dbReference>
<dbReference type="GeneID" id="64638179"/>
<gene>
    <name evidence="10" type="ORF">BJ212DRAFT_830746</name>
</gene>
<dbReference type="Proteomes" id="UP000807769">
    <property type="component" value="Unassembled WGS sequence"/>
</dbReference>
<keyword evidence="3 9" id="KW-0812">Transmembrane</keyword>
<evidence type="ECO:0000313" key="10">
    <source>
        <dbReference type="EMBL" id="KAG1822833.1"/>
    </source>
</evidence>
<feature type="transmembrane region" description="Helical" evidence="9">
    <location>
        <begin position="63"/>
        <end position="84"/>
    </location>
</feature>
<evidence type="ECO:0000256" key="6">
    <source>
        <dbReference type="ARBA" id="ARBA00022989"/>
    </source>
</evidence>
<keyword evidence="2 9" id="KW-0813">Transport</keyword>
<comment type="function">
    <text evidence="9">Has a role in transport between endoplasmic reticulum and Golgi.</text>
</comment>
<dbReference type="GO" id="GO:0015031">
    <property type="term" value="P:protein transport"/>
    <property type="evidence" value="ECO:0007669"/>
    <property type="project" value="UniProtKB-KW"/>
</dbReference>
<accession>A0A9P7EIH7</accession>
<dbReference type="EMBL" id="JABBWG010000005">
    <property type="protein sequence ID" value="KAG1822833.1"/>
    <property type="molecule type" value="Genomic_DNA"/>
</dbReference>
<keyword evidence="6 9" id="KW-1133">Transmembrane helix</keyword>
<dbReference type="GO" id="GO:0006888">
    <property type="term" value="P:endoplasmic reticulum to Golgi vesicle-mediated transport"/>
    <property type="evidence" value="ECO:0007669"/>
    <property type="project" value="UniProtKB-UniRule"/>
</dbReference>
<protein>
    <recommendedName>
        <fullName evidence="9">Protein YIF1</fullName>
    </recommendedName>
</protein>
<dbReference type="Pfam" id="PF03878">
    <property type="entry name" value="YIF1"/>
    <property type="match status" value="1"/>
</dbReference>
<comment type="caution">
    <text evidence="10">The sequence shown here is derived from an EMBL/GenBank/DDBJ whole genome shotgun (WGS) entry which is preliminary data.</text>
</comment>
<evidence type="ECO:0000256" key="3">
    <source>
        <dbReference type="ARBA" id="ARBA00022692"/>
    </source>
</evidence>
<dbReference type="GO" id="GO:0005793">
    <property type="term" value="C:endoplasmic reticulum-Golgi intermediate compartment"/>
    <property type="evidence" value="ECO:0007669"/>
    <property type="project" value="UniProtKB-UniRule"/>
</dbReference>
<reference evidence="10" key="1">
    <citation type="journal article" date="2020" name="New Phytol.">
        <title>Comparative genomics reveals dynamic genome evolution in host specialist ectomycorrhizal fungi.</title>
        <authorList>
            <person name="Lofgren L.A."/>
            <person name="Nguyen N.H."/>
            <person name="Vilgalys R."/>
            <person name="Ruytinx J."/>
            <person name="Liao H.L."/>
            <person name="Branco S."/>
            <person name="Kuo A."/>
            <person name="LaButti K."/>
            <person name="Lipzen A."/>
            <person name="Andreopoulos W."/>
            <person name="Pangilinan J."/>
            <person name="Riley R."/>
            <person name="Hundley H."/>
            <person name="Na H."/>
            <person name="Barry K."/>
            <person name="Grigoriev I.V."/>
            <person name="Stajich J.E."/>
            <person name="Kennedy P.G."/>
        </authorList>
    </citation>
    <scope>NUCLEOTIDE SEQUENCE</scope>
    <source>
        <strain evidence="10">MN1</strain>
    </source>
</reference>
<comment type="subcellular location">
    <subcellularLocation>
        <location evidence="9">Endoplasmic reticulum membrane</location>
        <topology evidence="9">Multi-pass membrane protein</topology>
    </subcellularLocation>
    <subcellularLocation>
        <location evidence="9">Golgi apparatus membrane</location>
        <topology evidence="9">Multi-pass membrane protein</topology>
    </subcellularLocation>
</comment>
<evidence type="ECO:0000256" key="5">
    <source>
        <dbReference type="ARBA" id="ARBA00022927"/>
    </source>
</evidence>
<name>A0A9P7EIH7_9AGAM</name>
<proteinExistence type="inferred from homology"/>
<dbReference type="GO" id="GO:0005789">
    <property type="term" value="C:endoplasmic reticulum membrane"/>
    <property type="evidence" value="ECO:0007669"/>
    <property type="project" value="UniProtKB-SubCell"/>
</dbReference>